<gene>
    <name evidence="2" type="ORF">GPUH_LOCUS20540</name>
</gene>
<dbReference type="EMBL" id="UYRT01090632">
    <property type="protein sequence ID" value="VDN36271.1"/>
    <property type="molecule type" value="Genomic_DNA"/>
</dbReference>
<reference evidence="4" key="1">
    <citation type="submission" date="2016-06" db="UniProtKB">
        <authorList>
            <consortium name="WormBaseParasite"/>
        </authorList>
    </citation>
    <scope>IDENTIFICATION</scope>
</reference>
<feature type="compositionally biased region" description="Basic and acidic residues" evidence="1">
    <location>
        <begin position="129"/>
        <end position="146"/>
    </location>
</feature>
<name>A0A183EHU9_9BILA</name>
<dbReference type="Proteomes" id="UP000271098">
    <property type="component" value="Unassembled WGS sequence"/>
</dbReference>
<reference evidence="2 3" key="2">
    <citation type="submission" date="2018-11" db="EMBL/GenBank/DDBJ databases">
        <authorList>
            <consortium name="Pathogen Informatics"/>
        </authorList>
    </citation>
    <scope>NUCLEOTIDE SEQUENCE [LARGE SCALE GENOMIC DNA]</scope>
</reference>
<proteinExistence type="predicted"/>
<sequence>MALTYFISVSTFSICSLHPDIVAHLLSDHGAIVLAECLADNKVMVRLDLRDNVQIGSAGLLALHLAMKMNTSITLLNLDTSVKEYQEQFKVYYEEIKMFCERNKQIALKKLSVQTTVQESSVANTEVSGDEKKEETRNVELEKETENTEEEESEQKEFVGIEAASKKSTVWMLSRSTSLTCSETVDDIP</sequence>
<protein>
    <submittedName>
        <fullName evidence="4">ANK_REP_REGION domain-containing protein</fullName>
    </submittedName>
</protein>
<evidence type="ECO:0000313" key="2">
    <source>
        <dbReference type="EMBL" id="VDN36271.1"/>
    </source>
</evidence>
<dbReference type="WBParaSite" id="GPUH_0002056501-mRNA-1">
    <property type="protein sequence ID" value="GPUH_0002056501-mRNA-1"/>
    <property type="gene ID" value="GPUH_0002056501"/>
</dbReference>
<evidence type="ECO:0000313" key="4">
    <source>
        <dbReference type="WBParaSite" id="GPUH_0002056501-mRNA-1"/>
    </source>
</evidence>
<dbReference type="InterPro" id="IPR032675">
    <property type="entry name" value="LRR_dom_sf"/>
</dbReference>
<dbReference type="Gene3D" id="3.80.10.10">
    <property type="entry name" value="Ribonuclease Inhibitor"/>
    <property type="match status" value="1"/>
</dbReference>
<dbReference type="SUPFAM" id="SSF52047">
    <property type="entry name" value="RNI-like"/>
    <property type="match status" value="1"/>
</dbReference>
<dbReference type="OrthoDB" id="10034042at2759"/>
<dbReference type="AlphaFoldDB" id="A0A183EHU9"/>
<feature type="region of interest" description="Disordered" evidence="1">
    <location>
        <begin position="120"/>
        <end position="159"/>
    </location>
</feature>
<evidence type="ECO:0000256" key="1">
    <source>
        <dbReference type="SAM" id="MobiDB-lite"/>
    </source>
</evidence>
<organism evidence="4">
    <name type="scientific">Gongylonema pulchrum</name>
    <dbReference type="NCBI Taxonomy" id="637853"/>
    <lineage>
        <taxon>Eukaryota</taxon>
        <taxon>Metazoa</taxon>
        <taxon>Ecdysozoa</taxon>
        <taxon>Nematoda</taxon>
        <taxon>Chromadorea</taxon>
        <taxon>Rhabditida</taxon>
        <taxon>Spirurina</taxon>
        <taxon>Spiruromorpha</taxon>
        <taxon>Spiruroidea</taxon>
        <taxon>Gongylonematidae</taxon>
        <taxon>Gongylonema</taxon>
    </lineage>
</organism>
<keyword evidence="3" id="KW-1185">Reference proteome</keyword>
<accession>A0A183EHU9</accession>
<evidence type="ECO:0000313" key="3">
    <source>
        <dbReference type="Proteomes" id="UP000271098"/>
    </source>
</evidence>